<dbReference type="GO" id="GO:0008810">
    <property type="term" value="F:cellulase activity"/>
    <property type="evidence" value="ECO:0007669"/>
    <property type="project" value="UniProtKB-EC"/>
</dbReference>
<dbReference type="InterPro" id="IPR050386">
    <property type="entry name" value="Glycosyl_hydrolase_5"/>
</dbReference>
<evidence type="ECO:0000313" key="11">
    <source>
        <dbReference type="Proteomes" id="UP000274578"/>
    </source>
</evidence>
<proteinExistence type="inferred from homology"/>
<dbReference type="GO" id="GO:0030245">
    <property type="term" value="P:cellulose catabolic process"/>
    <property type="evidence" value="ECO:0007669"/>
    <property type="project" value="UniProtKB-KW"/>
</dbReference>
<dbReference type="GO" id="GO:0009986">
    <property type="term" value="C:cell surface"/>
    <property type="evidence" value="ECO:0007669"/>
    <property type="project" value="TreeGrafter"/>
</dbReference>
<dbReference type="Pfam" id="PF13004">
    <property type="entry name" value="BACON"/>
    <property type="match status" value="1"/>
</dbReference>
<keyword evidence="6" id="KW-0624">Polysaccharide degradation</keyword>
<keyword evidence="4" id="KW-0119">Carbohydrate metabolism</keyword>
<dbReference type="PANTHER" id="PTHR31297">
    <property type="entry name" value="GLUCAN ENDO-1,6-BETA-GLUCOSIDASE B"/>
    <property type="match status" value="1"/>
</dbReference>
<name>A0A3S4TYC0_9BACT</name>
<comment type="similarity">
    <text evidence="1 7">Belongs to the glycosyl hydrolase 5 (cellulase A) family.</text>
</comment>
<evidence type="ECO:0000256" key="2">
    <source>
        <dbReference type="ARBA" id="ARBA00022801"/>
    </source>
</evidence>
<dbReference type="SUPFAM" id="SSF51445">
    <property type="entry name" value="(Trans)glycosidases"/>
    <property type="match status" value="1"/>
</dbReference>
<sequence>MKEVHQKHICNDNDEQKSLKKGADSIKMKIMKRINLLLLLLLTFTMLALASCTKEENTPSVNTTFTVSKTELQFAKSGGEAVLYVRGAEKPVLSSSETWLKITPLASTSKTVYKFQVAIEPNTAFNDRKAAISVSVGGESKHVDVTQMSTEGLVIKSAKTLDIGANGGEIEVALQANYPYTVAIAAEWISAIEGTRANMKDYKHRFIVGKNFGTARTTTICFTLSKGDVSLTEAVTVKQSAGTQLGDMSKSATELAALMYPGWNLGNTLEAGDAANNFTNKGGLASEMAWQSTKTSQKVIDEVKKQGFKSVRLPIAWVMGHLTDQVKMTIDEAWMARVKEVVNYCIADGLYVIINDHWDGGWLEVDGFSSSRDHFQVVDEATVTAKMKQLKALWTNISLAFKDYDEHVLFAGLNEPFQNYKLFNGHHQELTPILQRYNQAFVDAVRATGGNNASRVLVVQGPATNINSTCSYLHMPNDTKSDRLMVEVHYYDPWDFTSGSVENWTDTNSVKVEFDKLKTTFVDRNIPVIIGECGANWQKNETVFNATLKSWYKTVFQYAGQRGIVPFAWDINVCSHPNMSIIDRARQTVWNKPAMEGIAEGVAAAR</sequence>
<accession>A0A3S4TYC0</accession>
<gene>
    <name evidence="10" type="primary">celA</name>
    <name evidence="10" type="ORF">NCTC13071_02043</name>
</gene>
<evidence type="ECO:0000259" key="9">
    <source>
        <dbReference type="Pfam" id="PF13004"/>
    </source>
</evidence>
<dbReference type="Gene3D" id="2.60.40.10">
    <property type="entry name" value="Immunoglobulins"/>
    <property type="match status" value="2"/>
</dbReference>
<dbReference type="InterPro" id="IPR024361">
    <property type="entry name" value="BACON"/>
</dbReference>
<dbReference type="Pfam" id="PF00150">
    <property type="entry name" value="Cellulase"/>
    <property type="match status" value="1"/>
</dbReference>
<dbReference type="InterPro" id="IPR013783">
    <property type="entry name" value="Ig-like_fold"/>
</dbReference>
<dbReference type="EMBL" id="LR134384">
    <property type="protein sequence ID" value="VEH16026.1"/>
    <property type="molecule type" value="Genomic_DNA"/>
</dbReference>
<dbReference type="GO" id="GO:0005576">
    <property type="term" value="C:extracellular region"/>
    <property type="evidence" value="ECO:0007669"/>
    <property type="project" value="TreeGrafter"/>
</dbReference>
<dbReference type="CDD" id="cd14948">
    <property type="entry name" value="BACON"/>
    <property type="match status" value="2"/>
</dbReference>
<dbReference type="KEGG" id="poc:NCTC13071_02043"/>
<feature type="domain" description="BACON" evidence="9">
    <location>
        <begin position="95"/>
        <end position="147"/>
    </location>
</feature>
<dbReference type="Proteomes" id="UP000274578">
    <property type="component" value="Chromosome 1"/>
</dbReference>
<evidence type="ECO:0000259" key="8">
    <source>
        <dbReference type="Pfam" id="PF00150"/>
    </source>
</evidence>
<keyword evidence="2 7" id="KW-0378">Hydrolase</keyword>
<evidence type="ECO:0000256" key="7">
    <source>
        <dbReference type="RuleBase" id="RU361153"/>
    </source>
</evidence>
<evidence type="ECO:0000256" key="1">
    <source>
        <dbReference type="ARBA" id="ARBA00005641"/>
    </source>
</evidence>
<evidence type="ECO:0000256" key="3">
    <source>
        <dbReference type="ARBA" id="ARBA00023001"/>
    </source>
</evidence>
<evidence type="ECO:0000256" key="6">
    <source>
        <dbReference type="ARBA" id="ARBA00023326"/>
    </source>
</evidence>
<dbReference type="InterPro" id="IPR017853">
    <property type="entry name" value="GH"/>
</dbReference>
<keyword evidence="5 7" id="KW-0326">Glycosidase</keyword>
<evidence type="ECO:0000256" key="5">
    <source>
        <dbReference type="ARBA" id="ARBA00023295"/>
    </source>
</evidence>
<dbReference type="AlphaFoldDB" id="A0A3S4TYC0"/>
<reference evidence="10 11" key="1">
    <citation type="submission" date="2018-12" db="EMBL/GenBank/DDBJ databases">
        <authorList>
            <consortium name="Pathogen Informatics"/>
        </authorList>
    </citation>
    <scope>NUCLEOTIDE SEQUENCE [LARGE SCALE GENOMIC DNA]</scope>
    <source>
        <strain evidence="10 11">NCTC13071</strain>
    </source>
</reference>
<dbReference type="InterPro" id="IPR001547">
    <property type="entry name" value="Glyco_hydro_5"/>
</dbReference>
<dbReference type="Gene3D" id="3.20.20.80">
    <property type="entry name" value="Glycosidases"/>
    <property type="match status" value="1"/>
</dbReference>
<dbReference type="EC" id="3.2.1.4" evidence="10"/>
<feature type="domain" description="Glycoside hydrolase family 5" evidence="8">
    <location>
        <begin position="286"/>
        <end position="573"/>
    </location>
</feature>
<evidence type="ECO:0000256" key="4">
    <source>
        <dbReference type="ARBA" id="ARBA00023277"/>
    </source>
</evidence>
<dbReference type="PANTHER" id="PTHR31297:SF41">
    <property type="entry name" value="ENDOGLUCANASE, PUTATIVE (AFU_ORTHOLOGUE AFUA_5G01830)-RELATED"/>
    <property type="match status" value="1"/>
</dbReference>
<evidence type="ECO:0000313" key="10">
    <source>
        <dbReference type="EMBL" id="VEH16026.1"/>
    </source>
</evidence>
<protein>
    <submittedName>
        <fullName evidence="10">Endoglucanase A</fullName>
        <ecNumber evidence="10">3.2.1.4</ecNumber>
    </submittedName>
</protein>
<dbReference type="GO" id="GO:0008422">
    <property type="term" value="F:beta-glucosidase activity"/>
    <property type="evidence" value="ECO:0007669"/>
    <property type="project" value="TreeGrafter"/>
</dbReference>
<organism evidence="10 11">
    <name type="scientific">Segatella oris</name>
    <dbReference type="NCBI Taxonomy" id="28135"/>
    <lineage>
        <taxon>Bacteria</taxon>
        <taxon>Pseudomonadati</taxon>
        <taxon>Bacteroidota</taxon>
        <taxon>Bacteroidia</taxon>
        <taxon>Bacteroidales</taxon>
        <taxon>Prevotellaceae</taxon>
        <taxon>Segatella</taxon>
    </lineage>
</organism>
<keyword evidence="3" id="KW-0136">Cellulose degradation</keyword>